<feature type="active site" evidence="10">
    <location>
        <position position="210"/>
    </location>
</feature>
<keyword evidence="4 11" id="KW-0479">Metal-binding</keyword>
<dbReference type="GO" id="GO:0004623">
    <property type="term" value="F:phospholipase A2 activity"/>
    <property type="evidence" value="ECO:0007669"/>
    <property type="project" value="UniProtKB-EC"/>
</dbReference>
<dbReference type="PANTHER" id="PTHR11716:SF47">
    <property type="entry name" value="PHOSPHOLIPASE A2-ALPHA"/>
    <property type="match status" value="1"/>
</dbReference>
<dbReference type="KEGG" id="lak:106170257"/>
<dbReference type="GeneID" id="106170257"/>
<dbReference type="InterPro" id="IPR016090">
    <property type="entry name" value="PLA2-like_dom"/>
</dbReference>
<dbReference type="Pfam" id="PF00068">
    <property type="entry name" value="Phospholip_A2_1"/>
    <property type="match status" value="1"/>
</dbReference>
<dbReference type="KEGG" id="lak:106162506"/>
<dbReference type="GO" id="GO:0016042">
    <property type="term" value="P:lipid catabolic process"/>
    <property type="evidence" value="ECO:0007669"/>
    <property type="project" value="UniProtKB-KW"/>
</dbReference>
<dbReference type="AlphaFoldDB" id="A0A1S3IBM9"/>
<evidence type="ECO:0000256" key="7">
    <source>
        <dbReference type="ARBA" id="ARBA00022963"/>
    </source>
</evidence>
<dbReference type="GO" id="GO:0005509">
    <property type="term" value="F:calcium ion binding"/>
    <property type="evidence" value="ECO:0007669"/>
    <property type="project" value="InterPro"/>
</dbReference>
<dbReference type="InterPro" id="IPR033113">
    <property type="entry name" value="PLA2_histidine"/>
</dbReference>
<comment type="catalytic activity">
    <reaction evidence="14">
        <text>a 1,2-diacyl-sn-glycero-3-phosphocholine + H2O = a 1-acyl-sn-glycero-3-phosphocholine + a fatty acid + H(+)</text>
        <dbReference type="Rhea" id="RHEA:15801"/>
        <dbReference type="ChEBI" id="CHEBI:15377"/>
        <dbReference type="ChEBI" id="CHEBI:15378"/>
        <dbReference type="ChEBI" id="CHEBI:28868"/>
        <dbReference type="ChEBI" id="CHEBI:57643"/>
        <dbReference type="ChEBI" id="CHEBI:58168"/>
        <dbReference type="EC" id="3.1.1.4"/>
    </reaction>
</comment>
<evidence type="ECO:0000256" key="8">
    <source>
        <dbReference type="ARBA" id="ARBA00023098"/>
    </source>
</evidence>
<evidence type="ECO:0000256" key="14">
    <source>
        <dbReference type="RuleBase" id="RU361236"/>
    </source>
</evidence>
<evidence type="ECO:0000256" key="12">
    <source>
        <dbReference type="PIRSR" id="PIRSR601211-3"/>
    </source>
</evidence>
<accession>A0A1S3IBM9</accession>
<dbReference type="RefSeq" id="XP_013405506.1">
    <property type="nucleotide sequence ID" value="XM_013550052.2"/>
</dbReference>
<evidence type="ECO:0000256" key="3">
    <source>
        <dbReference type="ARBA" id="ARBA00022525"/>
    </source>
</evidence>
<evidence type="ECO:0000256" key="2">
    <source>
        <dbReference type="ARBA" id="ARBA00013278"/>
    </source>
</evidence>
<proteinExistence type="inferred from homology"/>
<evidence type="ECO:0000313" key="18">
    <source>
        <dbReference type="RefSeq" id="XP_013405506.1"/>
    </source>
</evidence>
<dbReference type="EC" id="3.1.1.4" evidence="2 14"/>
<protein>
    <recommendedName>
        <fullName evidence="2 14">Phospholipase A2</fullName>
        <ecNumber evidence="2 14">3.1.1.4</ecNumber>
    </recommendedName>
</protein>
<dbReference type="GO" id="GO:0005576">
    <property type="term" value="C:extracellular region"/>
    <property type="evidence" value="ECO:0007669"/>
    <property type="project" value="UniProtKB-SubCell"/>
</dbReference>
<comment type="subcellular location">
    <subcellularLocation>
        <location evidence="1 14">Secreted</location>
    </subcellularLocation>
</comment>
<evidence type="ECO:0000256" key="4">
    <source>
        <dbReference type="ARBA" id="ARBA00022723"/>
    </source>
</evidence>
<comment type="cofactor">
    <cofactor evidence="11">
        <name>Ca(2+)</name>
        <dbReference type="ChEBI" id="CHEBI:29108"/>
    </cofactor>
    <text evidence="11">Binds 1 Ca(2+) ion per subunit.</text>
</comment>
<evidence type="ECO:0000256" key="6">
    <source>
        <dbReference type="ARBA" id="ARBA00022837"/>
    </source>
</evidence>
<keyword evidence="5 14" id="KW-0378">Hydrolase</keyword>
<dbReference type="SMART" id="SM00085">
    <property type="entry name" value="PA2c"/>
    <property type="match status" value="1"/>
</dbReference>
<evidence type="ECO:0000256" key="1">
    <source>
        <dbReference type="ARBA" id="ARBA00004613"/>
    </source>
</evidence>
<evidence type="ECO:0000256" key="10">
    <source>
        <dbReference type="PIRSR" id="PIRSR601211-1"/>
    </source>
</evidence>
<keyword evidence="16" id="KW-1185">Reference proteome</keyword>
<dbReference type="PRINTS" id="PR00389">
    <property type="entry name" value="PHPHLIPASEA2"/>
</dbReference>
<feature type="disulfide bond" evidence="12">
    <location>
        <begin position="213"/>
        <end position="267"/>
    </location>
</feature>
<keyword evidence="14" id="KW-0732">Signal</keyword>
<feature type="active site" evidence="10">
    <location>
        <position position="268"/>
    </location>
</feature>
<dbReference type="SUPFAM" id="SSF48619">
    <property type="entry name" value="Phospholipase A2, PLA2"/>
    <property type="match status" value="1"/>
</dbReference>
<evidence type="ECO:0000256" key="9">
    <source>
        <dbReference type="ARBA" id="ARBA00023157"/>
    </source>
</evidence>
<feature type="disulfide bond" evidence="12">
    <location>
        <begin position="206"/>
        <end position="274"/>
    </location>
</feature>
<dbReference type="InterPro" id="IPR036444">
    <property type="entry name" value="PLipase_A2_dom_sf"/>
</dbReference>
<organism evidence="16 17">
    <name type="scientific">Lingula anatina</name>
    <name type="common">Brachiopod</name>
    <name type="synonym">Lingula unguis</name>
    <dbReference type="NCBI Taxonomy" id="7574"/>
    <lineage>
        <taxon>Eukaryota</taxon>
        <taxon>Metazoa</taxon>
        <taxon>Spiralia</taxon>
        <taxon>Lophotrochozoa</taxon>
        <taxon>Brachiopoda</taxon>
        <taxon>Linguliformea</taxon>
        <taxon>Lingulata</taxon>
        <taxon>Lingulida</taxon>
        <taxon>Linguloidea</taxon>
        <taxon>Lingulidae</taxon>
        <taxon>Lingula</taxon>
    </lineage>
</organism>
<feature type="disulfide bond" evidence="12">
    <location>
        <begin position="191"/>
        <end position="207"/>
    </location>
</feature>
<keyword evidence="9 12" id="KW-1015">Disulfide bond</keyword>
<name>A0A1S3IBM9_LINAN</name>
<feature type="signal peptide" evidence="14">
    <location>
        <begin position="1"/>
        <end position="23"/>
    </location>
</feature>
<keyword evidence="6 11" id="KW-0106">Calcium</keyword>
<evidence type="ECO:0000313" key="17">
    <source>
        <dbReference type="RefSeq" id="XP_013395266.1"/>
    </source>
</evidence>
<evidence type="ECO:0000256" key="5">
    <source>
        <dbReference type="ARBA" id="ARBA00022801"/>
    </source>
</evidence>
<feature type="binding site" evidence="11">
    <location>
        <position position="192"/>
    </location>
    <ligand>
        <name>Ca(2+)</name>
        <dbReference type="ChEBI" id="CHEBI:29108"/>
    </ligand>
</feature>
<feature type="binding site" evidence="11">
    <location>
        <position position="211"/>
    </location>
    <ligand>
        <name>Ca(2+)</name>
        <dbReference type="ChEBI" id="CHEBI:29108"/>
    </ligand>
</feature>
<evidence type="ECO:0000313" key="16">
    <source>
        <dbReference type="Proteomes" id="UP000085678"/>
    </source>
</evidence>
<dbReference type="PROSITE" id="PS00118">
    <property type="entry name" value="PA2_HIS"/>
    <property type="match status" value="1"/>
</dbReference>
<evidence type="ECO:0000256" key="11">
    <source>
        <dbReference type="PIRSR" id="PIRSR601211-2"/>
    </source>
</evidence>
<dbReference type="RefSeq" id="XP_013395266.1">
    <property type="nucleotide sequence ID" value="XM_013539812.1"/>
</dbReference>
<feature type="chain" id="PRO_5014484745" description="Phospholipase A2" evidence="14">
    <location>
        <begin position="24"/>
        <end position="295"/>
    </location>
</feature>
<reference evidence="17 18" key="1">
    <citation type="submission" date="2025-04" db="UniProtKB">
        <authorList>
            <consortium name="RefSeq"/>
        </authorList>
    </citation>
    <scope>IDENTIFICATION</scope>
    <source>
        <tissue evidence="17 18">Gonads</tissue>
    </source>
</reference>
<feature type="disulfide bond" evidence="12">
    <location>
        <begin position="223"/>
        <end position="260"/>
    </location>
</feature>
<dbReference type="InterPro" id="IPR001211">
    <property type="entry name" value="PLA2"/>
</dbReference>
<dbReference type="PANTHER" id="PTHR11716">
    <property type="entry name" value="PHOSPHOLIPASE A2 FAMILY MEMBER"/>
    <property type="match status" value="1"/>
</dbReference>
<dbReference type="STRING" id="7574.A0A1S3IBM9"/>
<feature type="disulfide bond" evidence="12">
    <location>
        <begin position="248"/>
        <end position="265"/>
    </location>
</feature>
<sequence>MAWCFGDSLSLTILCVVVCAATAEISDEIKEFHRHSVLDLGCIDDANKMLSAKLDEVKIDLKSLSAARDENDTTLTYISNPARHRFQDASYALRRCTHKALKVRHRYFGIDRHNYCWGPLSSDVELETAVEQSPQNQPSHCKNDMPRKGQVRLFRVDKGHHPLESVAEFSTLVGCVTGMDPLKYYGYGCHCGLGGHGAVVDPTDECCKIHDECYEMLTRTGQCNWRLTVYLLPYSYSGCKGNNMTPACRLPSWYWLYGRCRYQICKCDMIAAQCFQDQRGTFNAKYVNYDKRKCH</sequence>
<feature type="domain" description="Phospholipase A2-like central" evidence="15">
    <location>
        <begin position="165"/>
        <end position="295"/>
    </location>
</feature>
<keyword evidence="8 14" id="KW-0443">Lipid metabolism</keyword>
<feature type="binding site" evidence="11">
    <location>
        <position position="194"/>
    </location>
    <ligand>
        <name>Ca(2+)</name>
        <dbReference type="ChEBI" id="CHEBI:29108"/>
    </ligand>
</feature>
<dbReference type="GO" id="GO:0006644">
    <property type="term" value="P:phospholipid metabolic process"/>
    <property type="evidence" value="ECO:0007669"/>
    <property type="project" value="InterPro"/>
</dbReference>
<dbReference type="GeneID" id="106162506"/>
<keyword evidence="3 14" id="KW-0964">Secreted</keyword>
<keyword evidence="7" id="KW-0442">Lipid degradation</keyword>
<evidence type="ECO:0000259" key="15">
    <source>
        <dbReference type="SMART" id="SM00085"/>
    </source>
</evidence>
<comment type="similarity">
    <text evidence="13">Belongs to the phospholipase A2 family.</text>
</comment>
<dbReference type="Gene3D" id="1.20.90.10">
    <property type="entry name" value="Phospholipase A2 domain"/>
    <property type="match status" value="1"/>
</dbReference>
<gene>
    <name evidence="17" type="primary">LOC106162506</name>
    <name evidence="18" type="synonym">LOC106170257</name>
</gene>
<dbReference type="GO" id="GO:0050482">
    <property type="term" value="P:arachidonate secretion"/>
    <property type="evidence" value="ECO:0007669"/>
    <property type="project" value="InterPro"/>
</dbReference>
<dbReference type="Proteomes" id="UP000085678">
    <property type="component" value="Unplaced"/>
</dbReference>
<evidence type="ECO:0000256" key="13">
    <source>
        <dbReference type="RuleBase" id="RU003654"/>
    </source>
</evidence>
<dbReference type="OrthoDB" id="6065025at2759"/>